<dbReference type="CDD" id="cd03225">
    <property type="entry name" value="ABC_cobalt_CbiO_domain1"/>
    <property type="match status" value="1"/>
</dbReference>
<dbReference type="Gene3D" id="3.40.50.300">
    <property type="entry name" value="P-loop containing nucleotide triphosphate hydrolases"/>
    <property type="match status" value="1"/>
</dbReference>
<dbReference type="GO" id="GO:0043190">
    <property type="term" value="C:ATP-binding cassette (ABC) transporter complex"/>
    <property type="evidence" value="ECO:0007669"/>
    <property type="project" value="TreeGrafter"/>
</dbReference>
<evidence type="ECO:0000256" key="3">
    <source>
        <dbReference type="ARBA" id="ARBA00022741"/>
    </source>
</evidence>
<accession>A0A0F9P4P9</accession>
<evidence type="ECO:0000259" key="5">
    <source>
        <dbReference type="PROSITE" id="PS50893"/>
    </source>
</evidence>
<sequence length="241" mass="26075">MSVPLIELDHVFYTPDGAGVLHDVTVQASERRIGIVGRNGSGKTSLARLLAGLVTPTSGTAAIAGINVAKDRKTALTHVGILFQNPDHQIIFPSVEEEISFGLKQQGQSAVQAAENTGLILQQFDRLHWAKAAIHQLSQGQRQLVCLMSILAMKPRLIILDEPFAGLDIPTTMHLSRLLEGLDAHLVQITHDPAHLAGYDRVLWVDEGRIIHDGAADQVTAAFQTKMKLLGSSDDFTQLSG</sequence>
<feature type="domain" description="ABC transporter" evidence="5">
    <location>
        <begin position="6"/>
        <end position="232"/>
    </location>
</feature>
<dbReference type="InterPro" id="IPR003439">
    <property type="entry name" value="ABC_transporter-like_ATP-bd"/>
</dbReference>
<dbReference type="Pfam" id="PF00005">
    <property type="entry name" value="ABC_tran"/>
    <property type="match status" value="1"/>
</dbReference>
<dbReference type="PANTHER" id="PTHR43553:SF24">
    <property type="entry name" value="ENERGY-COUPLING FACTOR TRANSPORTER ATP-BINDING PROTEIN ECFA1"/>
    <property type="match status" value="1"/>
</dbReference>
<dbReference type="GO" id="GO:0005524">
    <property type="term" value="F:ATP binding"/>
    <property type="evidence" value="ECO:0007669"/>
    <property type="project" value="UniProtKB-KW"/>
</dbReference>
<keyword evidence="2" id="KW-0813">Transport</keyword>
<comment type="caution">
    <text evidence="6">The sequence shown here is derived from an EMBL/GenBank/DDBJ whole genome shotgun (WGS) entry which is preliminary data.</text>
</comment>
<dbReference type="GO" id="GO:0042626">
    <property type="term" value="F:ATPase-coupled transmembrane transporter activity"/>
    <property type="evidence" value="ECO:0007669"/>
    <property type="project" value="TreeGrafter"/>
</dbReference>
<proteinExistence type="inferred from homology"/>
<evidence type="ECO:0000313" key="6">
    <source>
        <dbReference type="EMBL" id="KKN26775.1"/>
    </source>
</evidence>
<reference evidence="6" key="1">
    <citation type="journal article" date="2015" name="Nature">
        <title>Complex archaea that bridge the gap between prokaryotes and eukaryotes.</title>
        <authorList>
            <person name="Spang A."/>
            <person name="Saw J.H."/>
            <person name="Jorgensen S.L."/>
            <person name="Zaremba-Niedzwiedzka K."/>
            <person name="Martijn J."/>
            <person name="Lind A.E."/>
            <person name="van Eijk R."/>
            <person name="Schleper C."/>
            <person name="Guy L."/>
            <person name="Ettema T.J."/>
        </authorList>
    </citation>
    <scope>NUCLEOTIDE SEQUENCE</scope>
</reference>
<dbReference type="InterPro" id="IPR050095">
    <property type="entry name" value="ECF_ABC_transporter_ATP-bd"/>
</dbReference>
<evidence type="ECO:0000256" key="1">
    <source>
        <dbReference type="ARBA" id="ARBA00005417"/>
    </source>
</evidence>
<evidence type="ECO:0000256" key="4">
    <source>
        <dbReference type="ARBA" id="ARBA00022840"/>
    </source>
</evidence>
<dbReference type="AlphaFoldDB" id="A0A0F9P4P9"/>
<dbReference type="GO" id="GO:0016887">
    <property type="term" value="F:ATP hydrolysis activity"/>
    <property type="evidence" value="ECO:0007669"/>
    <property type="project" value="InterPro"/>
</dbReference>
<evidence type="ECO:0000256" key="2">
    <source>
        <dbReference type="ARBA" id="ARBA00022448"/>
    </source>
</evidence>
<dbReference type="InterPro" id="IPR027417">
    <property type="entry name" value="P-loop_NTPase"/>
</dbReference>
<dbReference type="EMBL" id="LAZR01002695">
    <property type="protein sequence ID" value="KKN26775.1"/>
    <property type="molecule type" value="Genomic_DNA"/>
</dbReference>
<gene>
    <name evidence="6" type="ORF">LCGC14_0871320</name>
</gene>
<dbReference type="InterPro" id="IPR015856">
    <property type="entry name" value="ABC_transpr_CbiO/EcfA_su"/>
</dbReference>
<name>A0A0F9P4P9_9ZZZZ</name>
<dbReference type="SMART" id="SM00382">
    <property type="entry name" value="AAA"/>
    <property type="match status" value="1"/>
</dbReference>
<dbReference type="PANTHER" id="PTHR43553">
    <property type="entry name" value="HEAVY METAL TRANSPORTER"/>
    <property type="match status" value="1"/>
</dbReference>
<organism evidence="6">
    <name type="scientific">marine sediment metagenome</name>
    <dbReference type="NCBI Taxonomy" id="412755"/>
    <lineage>
        <taxon>unclassified sequences</taxon>
        <taxon>metagenomes</taxon>
        <taxon>ecological metagenomes</taxon>
    </lineage>
</organism>
<protein>
    <recommendedName>
        <fullName evidence="5">ABC transporter domain-containing protein</fullName>
    </recommendedName>
</protein>
<dbReference type="PROSITE" id="PS50893">
    <property type="entry name" value="ABC_TRANSPORTER_2"/>
    <property type="match status" value="1"/>
</dbReference>
<dbReference type="SUPFAM" id="SSF52540">
    <property type="entry name" value="P-loop containing nucleoside triphosphate hydrolases"/>
    <property type="match status" value="1"/>
</dbReference>
<keyword evidence="4" id="KW-0067">ATP-binding</keyword>
<dbReference type="InterPro" id="IPR003593">
    <property type="entry name" value="AAA+_ATPase"/>
</dbReference>
<comment type="similarity">
    <text evidence="1">Belongs to the ABC transporter superfamily.</text>
</comment>
<keyword evidence="3" id="KW-0547">Nucleotide-binding</keyword>